<keyword evidence="1" id="KW-0732">Signal</keyword>
<accession>A0A1Y2BB03</accession>
<feature type="signal peptide" evidence="1">
    <location>
        <begin position="1"/>
        <end position="25"/>
    </location>
</feature>
<gene>
    <name evidence="2" type="ORF">LY90DRAFT_673597</name>
</gene>
<dbReference type="AlphaFoldDB" id="A0A1Y2BB03"/>
<evidence type="ECO:0000313" key="3">
    <source>
        <dbReference type="Proteomes" id="UP000193920"/>
    </source>
</evidence>
<dbReference type="EMBL" id="MCOG01000167">
    <property type="protein sequence ID" value="ORY31886.1"/>
    <property type="molecule type" value="Genomic_DNA"/>
</dbReference>
<dbReference type="OrthoDB" id="10262892at2759"/>
<feature type="non-terminal residue" evidence="2">
    <location>
        <position position="190"/>
    </location>
</feature>
<name>A0A1Y2BB03_9FUNG</name>
<keyword evidence="3" id="KW-1185">Reference proteome</keyword>
<protein>
    <submittedName>
        <fullName evidence="2">Uncharacterized protein</fullName>
    </submittedName>
</protein>
<feature type="chain" id="PRO_5013367852" evidence="1">
    <location>
        <begin position="26"/>
        <end position="190"/>
    </location>
</feature>
<evidence type="ECO:0000256" key="1">
    <source>
        <dbReference type="SAM" id="SignalP"/>
    </source>
</evidence>
<sequence length="190" mass="21920">MKIKNLNLLSLLVPVALLNLKKAYAIDHFLANTTRPELFEITDFKIPTFTVHMTEEDYNNCFLVAQCEKDTHPNYMRRNEECYTAPWVNLNSALSKVIENKYIDIDALKKSNDYELVEKAIDKTNDFNITLPEFENIITSYSNFTLEEIFTSPYGIAKVPSNSNFNITNPSLTYELDGEVKNFKKVKVTI</sequence>
<reference evidence="2 3" key="1">
    <citation type="submission" date="2016-08" db="EMBL/GenBank/DDBJ databases">
        <title>A Parts List for Fungal Cellulosomes Revealed by Comparative Genomics.</title>
        <authorList>
            <consortium name="DOE Joint Genome Institute"/>
            <person name="Haitjema C.H."/>
            <person name="Gilmore S.P."/>
            <person name="Henske J.K."/>
            <person name="Solomon K.V."/>
            <person name="De Groot R."/>
            <person name="Kuo A."/>
            <person name="Mondo S.J."/>
            <person name="Salamov A.A."/>
            <person name="Labutti K."/>
            <person name="Zhao Z."/>
            <person name="Chiniquy J."/>
            <person name="Barry K."/>
            <person name="Brewer H.M."/>
            <person name="Purvine S.O."/>
            <person name="Wright A.T."/>
            <person name="Boxma B."/>
            <person name="Van Alen T."/>
            <person name="Hackstein J.H."/>
            <person name="Baker S.E."/>
            <person name="Grigoriev I.V."/>
            <person name="O'Malley M.A."/>
        </authorList>
    </citation>
    <scope>NUCLEOTIDE SEQUENCE [LARGE SCALE GENOMIC DNA]</scope>
    <source>
        <strain evidence="2 3">G1</strain>
    </source>
</reference>
<dbReference type="Proteomes" id="UP000193920">
    <property type="component" value="Unassembled WGS sequence"/>
</dbReference>
<comment type="caution">
    <text evidence="2">The sequence shown here is derived from an EMBL/GenBank/DDBJ whole genome shotgun (WGS) entry which is preliminary data.</text>
</comment>
<proteinExistence type="predicted"/>
<evidence type="ECO:0000313" key="2">
    <source>
        <dbReference type="EMBL" id="ORY31886.1"/>
    </source>
</evidence>
<organism evidence="2 3">
    <name type="scientific">Neocallimastix californiae</name>
    <dbReference type="NCBI Taxonomy" id="1754190"/>
    <lineage>
        <taxon>Eukaryota</taxon>
        <taxon>Fungi</taxon>
        <taxon>Fungi incertae sedis</taxon>
        <taxon>Chytridiomycota</taxon>
        <taxon>Chytridiomycota incertae sedis</taxon>
        <taxon>Neocallimastigomycetes</taxon>
        <taxon>Neocallimastigales</taxon>
        <taxon>Neocallimastigaceae</taxon>
        <taxon>Neocallimastix</taxon>
    </lineage>
</organism>